<gene>
    <name evidence="1" type="ORF">TW77_18360</name>
</gene>
<dbReference type="RefSeq" id="WP_046006436.1">
    <property type="nucleotide sequence ID" value="NZ_JXYA01000046.1"/>
</dbReference>
<dbReference type="AlphaFoldDB" id="A0A0F4QJ21"/>
<dbReference type="Proteomes" id="UP000033452">
    <property type="component" value="Unassembled WGS sequence"/>
</dbReference>
<evidence type="ECO:0000313" key="2">
    <source>
        <dbReference type="Proteomes" id="UP000033452"/>
    </source>
</evidence>
<keyword evidence="2" id="KW-1185">Reference proteome</keyword>
<dbReference type="PANTHER" id="PTHR33835:SF1">
    <property type="entry name" value="METALLO-BETA-LACTAMASE DOMAIN-CONTAINING PROTEIN"/>
    <property type="match status" value="1"/>
</dbReference>
<comment type="caution">
    <text evidence="1">The sequence shown here is derived from an EMBL/GenBank/DDBJ whole genome shotgun (WGS) entry which is preliminary data.</text>
</comment>
<sequence length="229" mass="26348">MRQLDDNIWIFDGEAVSFFTMPFTTRMTIVRLACGGLWVHSPIRLTPELREQVDALGPVAYLVAPNHLHHLFMAPWQEAYPEAQTFGTQEVKDKCDTLRFDEILDNDRHYPWDNTLKTLLFTGSPAMEEAIFFHPHSSTLLVTDLIENFDPDSLNTFQRFVAKGAGVVAPEGQTPLDWRLSFIFHHDTARKHLATMLDWAPKRLVMAHGLIIEQDAVGFLQRAFEWLEK</sequence>
<protein>
    <recommendedName>
        <fullName evidence="3">DUF4336 domain-containing protein</fullName>
    </recommendedName>
</protein>
<evidence type="ECO:0000313" key="1">
    <source>
        <dbReference type="EMBL" id="KJZ06657.1"/>
    </source>
</evidence>
<reference evidence="1 2" key="1">
    <citation type="journal article" date="2015" name="BMC Genomics">
        <title>Genome mining reveals unlocked bioactive potential of marine Gram-negative bacteria.</title>
        <authorList>
            <person name="Machado H."/>
            <person name="Sonnenschein E.C."/>
            <person name="Melchiorsen J."/>
            <person name="Gram L."/>
        </authorList>
    </citation>
    <scope>NUCLEOTIDE SEQUENCE [LARGE SCALE GENOMIC DNA]</scope>
    <source>
        <strain evidence="1 2">S2471</strain>
    </source>
</reference>
<name>A0A0F4QJ21_9GAMM</name>
<dbReference type="InterPro" id="IPR036866">
    <property type="entry name" value="RibonucZ/Hydroxyglut_hydro"/>
</dbReference>
<dbReference type="OrthoDB" id="450111at2"/>
<organism evidence="1 2">
    <name type="scientific">Pseudoalteromonas rubra</name>
    <dbReference type="NCBI Taxonomy" id="43658"/>
    <lineage>
        <taxon>Bacteria</taxon>
        <taxon>Pseudomonadati</taxon>
        <taxon>Pseudomonadota</taxon>
        <taxon>Gammaproteobacteria</taxon>
        <taxon>Alteromonadales</taxon>
        <taxon>Pseudoalteromonadaceae</taxon>
        <taxon>Pseudoalteromonas</taxon>
    </lineage>
</organism>
<dbReference type="EMBL" id="JXYA01000046">
    <property type="protein sequence ID" value="KJZ06657.1"/>
    <property type="molecule type" value="Genomic_DNA"/>
</dbReference>
<dbReference type="Pfam" id="PF14234">
    <property type="entry name" value="DUF4336"/>
    <property type="match status" value="1"/>
</dbReference>
<dbReference type="SUPFAM" id="SSF56281">
    <property type="entry name" value="Metallo-hydrolase/oxidoreductase"/>
    <property type="match status" value="1"/>
</dbReference>
<dbReference type="PANTHER" id="PTHR33835">
    <property type="entry name" value="YALI0C07656P"/>
    <property type="match status" value="1"/>
</dbReference>
<dbReference type="InterPro" id="IPR025638">
    <property type="entry name" value="DUF4336"/>
</dbReference>
<accession>A0A0F4QJ21</accession>
<dbReference type="PATRIC" id="fig|43658.5.peg.3884"/>
<proteinExistence type="predicted"/>
<evidence type="ECO:0008006" key="3">
    <source>
        <dbReference type="Google" id="ProtNLM"/>
    </source>
</evidence>